<dbReference type="FunFam" id="3.40.50.140:FF:000004">
    <property type="entry name" value="DNA topoisomerase 3"/>
    <property type="match status" value="1"/>
</dbReference>
<evidence type="ECO:0000256" key="8">
    <source>
        <dbReference type="HAMAP-Rule" id="MF_00953"/>
    </source>
</evidence>
<feature type="site" description="Interaction with DNA" evidence="8">
    <location>
        <position position="349"/>
    </location>
</feature>
<evidence type="ECO:0000313" key="13">
    <source>
        <dbReference type="Proteomes" id="UP000017944"/>
    </source>
</evidence>
<dbReference type="FunFam" id="1.10.290.10:FF:000004">
    <property type="entry name" value="DNA topoisomerase 3"/>
    <property type="match status" value="1"/>
</dbReference>
<accession>A0A090NLN2</accession>
<dbReference type="AlphaFoldDB" id="A0A090NLN2"/>
<name>A0A090NLN2_SHIDY</name>
<dbReference type="GO" id="GO:0003677">
    <property type="term" value="F:DNA binding"/>
    <property type="evidence" value="ECO:0007669"/>
    <property type="project" value="UniProtKB-KW"/>
</dbReference>
<dbReference type="SMART" id="SM00437">
    <property type="entry name" value="TOP1Ac"/>
    <property type="match status" value="1"/>
</dbReference>
<dbReference type="GO" id="GO:0006265">
    <property type="term" value="P:DNA topological change"/>
    <property type="evidence" value="ECO:0007669"/>
    <property type="project" value="UniProtKB-UniRule"/>
</dbReference>
<dbReference type="Gene3D" id="1.10.460.10">
    <property type="entry name" value="Topoisomerase I, domain 2"/>
    <property type="match status" value="1"/>
</dbReference>
<feature type="site" description="Interaction with DNA" evidence="8">
    <location>
        <position position="189"/>
    </location>
</feature>
<evidence type="ECO:0000259" key="10">
    <source>
        <dbReference type="PROSITE" id="PS50880"/>
    </source>
</evidence>
<keyword evidence="6 8" id="KW-0238">DNA-binding</keyword>
<feature type="binding site" evidence="8">
    <location>
        <position position="26"/>
    </location>
    <ligand>
        <name>Mg(2+)</name>
        <dbReference type="ChEBI" id="CHEBI:18420"/>
        <label>1</label>
        <note>catalytic</note>
    </ligand>
</feature>
<keyword evidence="7 8" id="KW-0413">Isomerase</keyword>
<dbReference type="InterPro" id="IPR023406">
    <property type="entry name" value="Topo_IA_AS"/>
</dbReference>
<evidence type="ECO:0000259" key="11">
    <source>
        <dbReference type="PROSITE" id="PS52039"/>
    </source>
</evidence>
<dbReference type="GO" id="GO:0003917">
    <property type="term" value="F:DNA topoisomerase type I (single strand cut, ATP-independent) activity"/>
    <property type="evidence" value="ECO:0007669"/>
    <property type="project" value="UniProtKB-UniRule"/>
</dbReference>
<dbReference type="Gene3D" id="1.10.290.10">
    <property type="entry name" value="Topoisomerase I, domain 4"/>
    <property type="match status" value="1"/>
</dbReference>
<dbReference type="GO" id="GO:0006281">
    <property type="term" value="P:DNA repair"/>
    <property type="evidence" value="ECO:0007669"/>
    <property type="project" value="TreeGrafter"/>
</dbReference>
<feature type="active site" description="O-(5'-phospho-DNA)-tyrosine intermediate" evidence="8">
    <location>
        <position position="347"/>
    </location>
</feature>
<evidence type="ECO:0000256" key="7">
    <source>
        <dbReference type="ARBA" id="ARBA00023235"/>
    </source>
</evidence>
<dbReference type="Proteomes" id="UP000017944">
    <property type="component" value="Unassembled WGS sequence"/>
</dbReference>
<dbReference type="Gene3D" id="2.70.20.10">
    <property type="entry name" value="Topoisomerase I, domain 3"/>
    <property type="match status" value="1"/>
</dbReference>
<gene>
    <name evidence="8" type="primary">topB</name>
    <name evidence="12" type="ORF">WRSd3_00842</name>
</gene>
<comment type="caution">
    <text evidence="12">The sequence shown here is derived from an EMBL/GenBank/DDBJ whole genome shotgun (WGS) entry which is preliminary data.</text>
</comment>
<dbReference type="NCBIfam" id="NF005829">
    <property type="entry name" value="PRK07726.1"/>
    <property type="match status" value="1"/>
</dbReference>
<dbReference type="Pfam" id="PF01131">
    <property type="entry name" value="Topoisom_bac"/>
    <property type="match status" value="1"/>
</dbReference>
<dbReference type="PANTHER" id="PTHR11390:SF21">
    <property type="entry name" value="DNA TOPOISOMERASE 3-ALPHA"/>
    <property type="match status" value="1"/>
</dbReference>
<dbReference type="GO" id="GO:0006310">
    <property type="term" value="P:DNA recombination"/>
    <property type="evidence" value="ECO:0007669"/>
    <property type="project" value="TreeGrafter"/>
</dbReference>
<sequence length="672" mass="75419">MANWCQRAAVVPWLRSVNSMRLFIAEKPSLARAIADVLPKPHRKGDGFIECGNGQVVTWCIGHLLEQAQPDAYDSRYARWNLADLPIVPEKWQLQPRPSVTKQLNVIKRYLHEASEIVHAGDPDREGQLLVDEVLDYLQLAPEKRQQVQRCLINDLNPQAVERAIDRLRSNSGFVPLCVSALARARADWLYGINMTRAYTILGRNAGYQGVLSVGRVQTPVLGLVVRRDEEIENFVAKDFFEVKARIVTPADERFTAIWQPSEACEPYQDEEGRLLHRPLAEHVVNRISGQPAIVTSYNDKRESESAPLPFSLSALQIEAAKRFGLSAQNVLDICQKLYETHKLITYPRSDCRYLPEEHFAGRHAVMNAISVHAPDLLPQPVVDPDIRNRCWDDKKVDAHHAIIPTARSSAINLTENEAKVYNLIARQYLMQFCPDAVFRKCVIELDIAKGKFVAKARFLAEAGWRTLLGRKERDEENDGTPLPVVAKGDELLCEKGEVVERQTQPPRHFTDATLLSAMTGIARFVQDKDLKKILRATDGLGTEATRAGIIELLFKRGFLTKKGRYIHSTDAGKALFHSLPEMATRPDMTAHWESVLTQISEKQCRYQDFMQPLVGTLYQLIDQAKRTPVRQFRGIVAPGSGGSADKKKAAPRKRSAKKSPPADEAGSGAIV</sequence>
<keyword evidence="4 8" id="KW-0460">Magnesium</keyword>
<reference evidence="12 13" key="1">
    <citation type="submission" date="2013-10" db="EMBL/GenBank/DDBJ databases">
        <title>Draft genomes and the virulence plasmids of Sd1617 vaccine constructs: WRSd3 and WRSd5.</title>
        <authorList>
            <person name="Aksomboon Vongsawan A."/>
            <person name="Venkatesan M.M."/>
            <person name="Vaisvil B."/>
            <person name="Emel G."/>
            <person name="Kepatral V."/>
            <person name="Sethabutr O."/>
            <person name="Serichantalergs O."/>
            <person name="Mason C."/>
        </authorList>
    </citation>
    <scope>NUCLEOTIDE SEQUENCE [LARGE SCALE GENOMIC DNA]</scope>
    <source>
        <strain evidence="12 13">WRSd3</strain>
    </source>
</reference>
<evidence type="ECO:0000256" key="5">
    <source>
        <dbReference type="ARBA" id="ARBA00023029"/>
    </source>
</evidence>
<feature type="domain" description="Topo IA-type catalytic" evidence="11">
    <location>
        <begin position="174"/>
        <end position="622"/>
    </location>
</feature>
<dbReference type="SMART" id="SM00493">
    <property type="entry name" value="TOPRIM"/>
    <property type="match status" value="1"/>
</dbReference>
<dbReference type="InterPro" id="IPR006171">
    <property type="entry name" value="TOPRIM_dom"/>
</dbReference>
<evidence type="ECO:0000256" key="6">
    <source>
        <dbReference type="ARBA" id="ARBA00023125"/>
    </source>
</evidence>
<dbReference type="PRINTS" id="PR00417">
    <property type="entry name" value="PRTPISMRASEI"/>
</dbReference>
<dbReference type="SMART" id="SM00436">
    <property type="entry name" value="TOP1Bc"/>
    <property type="match status" value="1"/>
</dbReference>
<evidence type="ECO:0000256" key="9">
    <source>
        <dbReference type="SAM" id="MobiDB-lite"/>
    </source>
</evidence>
<feature type="site" description="Interaction with DNA" evidence="8">
    <location>
        <position position="197"/>
    </location>
</feature>
<dbReference type="InterPro" id="IPR013825">
    <property type="entry name" value="Topo_IA_cen_sub2"/>
</dbReference>
<dbReference type="Pfam" id="PF01751">
    <property type="entry name" value="Toprim"/>
    <property type="match status" value="1"/>
</dbReference>
<dbReference type="EMBL" id="AXUT01000066">
    <property type="protein sequence ID" value="ESU81286.1"/>
    <property type="molecule type" value="Genomic_DNA"/>
</dbReference>
<evidence type="ECO:0000256" key="3">
    <source>
        <dbReference type="ARBA" id="ARBA00022723"/>
    </source>
</evidence>
<keyword evidence="5 8" id="KW-0799">Topoisomerase</keyword>
<dbReference type="InterPro" id="IPR003601">
    <property type="entry name" value="Topo_IA_2"/>
</dbReference>
<dbReference type="GO" id="GO:0000287">
    <property type="term" value="F:magnesium ion binding"/>
    <property type="evidence" value="ECO:0007669"/>
    <property type="project" value="UniProtKB-UniRule"/>
</dbReference>
<feature type="binding site" evidence="8">
    <location>
        <position position="122"/>
    </location>
    <ligand>
        <name>Mg(2+)</name>
        <dbReference type="ChEBI" id="CHEBI:18420"/>
        <label>1</label>
        <note>catalytic</note>
    </ligand>
</feature>
<dbReference type="InterPro" id="IPR000380">
    <property type="entry name" value="Topo_IA"/>
</dbReference>
<dbReference type="PROSITE" id="PS50880">
    <property type="entry name" value="TOPRIM"/>
    <property type="match status" value="1"/>
</dbReference>
<dbReference type="NCBIfam" id="TIGR01056">
    <property type="entry name" value="topB"/>
    <property type="match status" value="1"/>
</dbReference>
<feature type="site" description="Interaction with DNA" evidence="8">
    <location>
        <position position="204"/>
    </location>
</feature>
<dbReference type="InterPro" id="IPR013497">
    <property type="entry name" value="Topo_IA_cen"/>
</dbReference>
<feature type="region of interest" description="Interaction with DNA" evidence="8">
    <location>
        <begin position="213"/>
        <end position="218"/>
    </location>
</feature>
<comment type="catalytic activity">
    <reaction evidence="1 8">
        <text>ATP-independent breakage of single-stranded DNA, followed by passage and rejoining.</text>
        <dbReference type="EC" id="5.6.2.1"/>
    </reaction>
</comment>
<feature type="domain" description="Toprim" evidence="10">
    <location>
        <begin position="20"/>
        <end position="153"/>
    </location>
</feature>
<dbReference type="EC" id="5.6.2.1" evidence="8"/>
<dbReference type="FunFam" id="1.10.460.10:FF:000004">
    <property type="entry name" value="DNA topoisomerase 3"/>
    <property type="match status" value="1"/>
</dbReference>
<feature type="binding site" evidence="8">
    <location>
        <position position="124"/>
    </location>
    <ligand>
        <name>Mg(2+)</name>
        <dbReference type="ChEBI" id="CHEBI:18420"/>
        <label>2</label>
    </ligand>
</feature>
<dbReference type="CDD" id="cd00186">
    <property type="entry name" value="TOP1Ac"/>
    <property type="match status" value="1"/>
</dbReference>
<evidence type="ECO:0000256" key="1">
    <source>
        <dbReference type="ARBA" id="ARBA00000213"/>
    </source>
</evidence>
<protein>
    <recommendedName>
        <fullName evidence="8">DNA topoisomerase 3</fullName>
        <ecNumber evidence="8">5.6.2.1</ecNumber>
    </recommendedName>
    <alternativeName>
        <fullName evidence="8">DNA topoisomerase III</fullName>
    </alternativeName>
</protein>
<dbReference type="Gene3D" id="3.40.50.140">
    <property type="match status" value="1"/>
</dbReference>
<comment type="function">
    <text evidence="8">Releases the supercoiling and torsional tension of DNA, which is introduced during the DNA replication and transcription, by transiently cleaving and rejoining one strand of the DNA duplex. Introduces a single-strand break via transesterification at a target site in duplex DNA. The scissile phosphodiester is attacked by the catalytic tyrosine of the enzyme, resulting in the formation of a DNA-(5'-phosphotyrosyl)-enzyme intermediate and the expulsion of a 3'-OH DNA strand. The free DNA strand then undergoes passage around the unbroken strand, thus removing DNA supercoils. Finally, in the religation step, the DNA 3'-OH attacks the covalent intermediate to expel the active-site tyrosine and restore the DNA phosphodiester backbone.</text>
</comment>
<comment type="similarity">
    <text evidence="2 8">Belongs to the type IA topoisomerase family.</text>
</comment>
<dbReference type="InterPro" id="IPR013826">
    <property type="entry name" value="Topo_IA_cen_sub3"/>
</dbReference>
<dbReference type="InterPro" id="IPR013824">
    <property type="entry name" value="Topo_IA_cen_sub1"/>
</dbReference>
<dbReference type="InterPro" id="IPR034144">
    <property type="entry name" value="TOPRIM_TopoIII"/>
</dbReference>
<dbReference type="HAMAP" id="MF_00953">
    <property type="entry name" value="Topoisom_3_prok"/>
    <property type="match status" value="1"/>
</dbReference>
<dbReference type="PANTHER" id="PTHR11390">
    <property type="entry name" value="PROKARYOTIC DNA TOPOISOMERASE"/>
    <property type="match status" value="1"/>
</dbReference>
<dbReference type="PROSITE" id="PS52039">
    <property type="entry name" value="TOPO_IA_2"/>
    <property type="match status" value="1"/>
</dbReference>
<organism evidence="12 13">
    <name type="scientific">Shigella dysenteriae WRSd3</name>
    <dbReference type="NCBI Taxonomy" id="1401327"/>
    <lineage>
        <taxon>Bacteria</taxon>
        <taxon>Pseudomonadati</taxon>
        <taxon>Pseudomonadota</taxon>
        <taxon>Gammaproteobacteria</taxon>
        <taxon>Enterobacterales</taxon>
        <taxon>Enterobacteriaceae</taxon>
        <taxon>Shigella</taxon>
    </lineage>
</organism>
<comment type="cofactor">
    <cofactor evidence="8">
        <name>Mg(2+)</name>
        <dbReference type="ChEBI" id="CHEBI:18420"/>
    </cofactor>
    <text evidence="8">Binds two Mg(2+) per subunit.</text>
</comment>
<evidence type="ECO:0000313" key="12">
    <source>
        <dbReference type="EMBL" id="ESU81286.1"/>
    </source>
</evidence>
<keyword evidence="3 8" id="KW-0479">Metal-binding</keyword>
<dbReference type="CDD" id="cd03362">
    <property type="entry name" value="TOPRIM_TopoIA_TopoIII"/>
    <property type="match status" value="1"/>
</dbReference>
<feature type="site" description="Interaction with DNA" evidence="8">
    <location>
        <position position="80"/>
    </location>
</feature>
<dbReference type="InterPro" id="IPR005738">
    <property type="entry name" value="TopoIII"/>
</dbReference>
<dbReference type="InterPro" id="IPR023405">
    <property type="entry name" value="Topo_IA_core_domain"/>
</dbReference>
<dbReference type="SUPFAM" id="SSF56712">
    <property type="entry name" value="Prokaryotic type I DNA topoisomerase"/>
    <property type="match status" value="1"/>
</dbReference>
<feature type="region of interest" description="Disordered" evidence="9">
    <location>
        <begin position="635"/>
        <end position="672"/>
    </location>
</feature>
<dbReference type="PROSITE" id="PS00396">
    <property type="entry name" value="TOPO_IA_1"/>
    <property type="match status" value="1"/>
</dbReference>
<evidence type="ECO:0000256" key="2">
    <source>
        <dbReference type="ARBA" id="ARBA00009446"/>
    </source>
</evidence>
<dbReference type="InterPro" id="IPR003602">
    <property type="entry name" value="Topo_IA_DNA-bd_dom"/>
</dbReference>
<evidence type="ECO:0000256" key="4">
    <source>
        <dbReference type="ARBA" id="ARBA00022842"/>
    </source>
</evidence>
<dbReference type="GO" id="GO:0043597">
    <property type="term" value="C:cytoplasmic replication fork"/>
    <property type="evidence" value="ECO:0007669"/>
    <property type="project" value="TreeGrafter"/>
</dbReference>
<dbReference type="PATRIC" id="fig|1401327.3.peg.772"/>
<proteinExistence type="inferred from homology"/>
<feature type="binding site" evidence="8">
    <location>
        <position position="122"/>
    </location>
    <ligand>
        <name>Mg(2+)</name>
        <dbReference type="ChEBI" id="CHEBI:18420"/>
        <label>2</label>
    </ligand>
</feature>